<keyword evidence="7" id="KW-1185">Reference proteome</keyword>
<keyword evidence="1" id="KW-0285">Flavoprotein</keyword>
<keyword evidence="4" id="KW-0503">Monooxygenase</keyword>
<accession>A0A511D9B4</accession>
<keyword evidence="3" id="KW-0560">Oxidoreductase</keyword>
<dbReference type="PANTHER" id="PTHR42847:SF4">
    <property type="entry name" value="ALKANESULFONATE MONOOXYGENASE-RELATED"/>
    <property type="match status" value="1"/>
</dbReference>
<dbReference type="InterPro" id="IPR036661">
    <property type="entry name" value="Luciferase-like_sf"/>
</dbReference>
<dbReference type="InterPro" id="IPR050172">
    <property type="entry name" value="SsuD_RutA_monooxygenase"/>
</dbReference>
<comment type="caution">
    <text evidence="6">The sequence shown here is derived from an EMBL/GenBank/DDBJ whole genome shotgun (WGS) entry which is preliminary data.</text>
</comment>
<dbReference type="AlphaFoldDB" id="A0A511D9B4"/>
<evidence type="ECO:0000256" key="4">
    <source>
        <dbReference type="ARBA" id="ARBA00023033"/>
    </source>
</evidence>
<dbReference type="InterPro" id="IPR011251">
    <property type="entry name" value="Luciferase-like_dom"/>
</dbReference>
<dbReference type="GO" id="GO:0016705">
    <property type="term" value="F:oxidoreductase activity, acting on paired donors, with incorporation or reduction of molecular oxygen"/>
    <property type="evidence" value="ECO:0007669"/>
    <property type="project" value="InterPro"/>
</dbReference>
<dbReference type="Gene3D" id="3.20.20.30">
    <property type="entry name" value="Luciferase-like domain"/>
    <property type="match status" value="1"/>
</dbReference>
<dbReference type="OrthoDB" id="9814695at2"/>
<protein>
    <recommendedName>
        <fullName evidence="5">Luciferase-like domain-containing protein</fullName>
    </recommendedName>
</protein>
<dbReference type="PANTHER" id="PTHR42847">
    <property type="entry name" value="ALKANESULFONATE MONOOXYGENASE"/>
    <property type="match status" value="1"/>
</dbReference>
<dbReference type="GO" id="GO:0004497">
    <property type="term" value="F:monooxygenase activity"/>
    <property type="evidence" value="ECO:0007669"/>
    <property type="project" value="UniProtKB-KW"/>
</dbReference>
<reference evidence="6 7" key="1">
    <citation type="submission" date="2019-07" db="EMBL/GenBank/DDBJ databases">
        <title>Whole genome shotgun sequence of Pseudonocardia sulfidoxydans NBRC 16205.</title>
        <authorList>
            <person name="Hosoyama A."/>
            <person name="Uohara A."/>
            <person name="Ohji S."/>
            <person name="Ichikawa N."/>
        </authorList>
    </citation>
    <scope>NUCLEOTIDE SEQUENCE [LARGE SCALE GENOMIC DNA]</scope>
    <source>
        <strain evidence="6 7">NBRC 16205</strain>
    </source>
</reference>
<evidence type="ECO:0000256" key="3">
    <source>
        <dbReference type="ARBA" id="ARBA00023002"/>
    </source>
</evidence>
<sequence length="408" mass="44231">MPAPTPSPDSDRAVPPTAARKVEFISQSHLNPSTELNPVPTRGIDPAFFRTYVRTLEAAGYDYTLLPYGSAGPDSFVAASAVGQLTERLRPIVAVRPNTAFPLVVAQQLATLDQLTEGRAVVHLISGGNDTEQARQGDYLPKQRRYARTAEFIDLLRRAWTEPAAFSHEGEFYRFDDFGPGLRPHGDSIPISIGGQSDEAFEIGGRQADVFSFWGEPLADIRAQIDRVHAVADTAGRPRPRIWVTFRPIVDRTDELAWRKAYAYAERIGRTFREGSYGLRPLTGPGTPQNVGSQRALHFAAGADVYDRALWTRTAAATNAGGASTALVGTPETVAAAILDYVDLGADLVSIRGYDNLADARDYGTHVIPLVRQELAHREATGLRGGLQVDHQGAFAPGFDADALAGVR</sequence>
<evidence type="ECO:0000259" key="5">
    <source>
        <dbReference type="Pfam" id="PF00296"/>
    </source>
</evidence>
<evidence type="ECO:0000313" key="7">
    <source>
        <dbReference type="Proteomes" id="UP000321685"/>
    </source>
</evidence>
<dbReference type="RefSeq" id="WP_147101617.1">
    <property type="nucleotide sequence ID" value="NZ_BJVJ01000001.1"/>
</dbReference>
<dbReference type="Pfam" id="PF00296">
    <property type="entry name" value="Bac_luciferase"/>
    <property type="match status" value="1"/>
</dbReference>
<dbReference type="EMBL" id="BJVJ01000001">
    <property type="protein sequence ID" value="GEL21197.1"/>
    <property type="molecule type" value="Genomic_DNA"/>
</dbReference>
<gene>
    <name evidence="6" type="ORF">PSU4_01510</name>
</gene>
<name>A0A511D9B4_9PSEU</name>
<dbReference type="CDD" id="cd01094">
    <property type="entry name" value="Alkanesulfonate_monoxygenase"/>
    <property type="match status" value="1"/>
</dbReference>
<organism evidence="6 7">
    <name type="scientific">Pseudonocardia sulfidoxydans NBRC 16205</name>
    <dbReference type="NCBI Taxonomy" id="1223511"/>
    <lineage>
        <taxon>Bacteria</taxon>
        <taxon>Bacillati</taxon>
        <taxon>Actinomycetota</taxon>
        <taxon>Actinomycetes</taxon>
        <taxon>Pseudonocardiales</taxon>
        <taxon>Pseudonocardiaceae</taxon>
        <taxon>Pseudonocardia</taxon>
    </lineage>
</organism>
<keyword evidence="2" id="KW-0288">FMN</keyword>
<proteinExistence type="predicted"/>
<dbReference type="Proteomes" id="UP000321685">
    <property type="component" value="Unassembled WGS sequence"/>
</dbReference>
<evidence type="ECO:0000313" key="6">
    <source>
        <dbReference type="EMBL" id="GEL21197.1"/>
    </source>
</evidence>
<evidence type="ECO:0000256" key="1">
    <source>
        <dbReference type="ARBA" id="ARBA00022630"/>
    </source>
</evidence>
<dbReference type="SUPFAM" id="SSF51679">
    <property type="entry name" value="Bacterial luciferase-like"/>
    <property type="match status" value="1"/>
</dbReference>
<evidence type="ECO:0000256" key="2">
    <source>
        <dbReference type="ARBA" id="ARBA00022643"/>
    </source>
</evidence>
<feature type="domain" description="Luciferase-like" evidence="5">
    <location>
        <begin position="43"/>
        <end position="347"/>
    </location>
</feature>